<evidence type="ECO:0000256" key="5">
    <source>
        <dbReference type="ARBA" id="ARBA00022519"/>
    </source>
</evidence>
<evidence type="ECO:0000256" key="1">
    <source>
        <dbReference type="ARBA" id="ARBA00004383"/>
    </source>
</evidence>
<reference evidence="11 12" key="1">
    <citation type="submission" date="2019-03" db="EMBL/GenBank/DDBJ databases">
        <title>Genomic Encyclopedia of Archaeal and Bacterial Type Strains, Phase II (KMG-II): from individual species to whole genera.</title>
        <authorList>
            <person name="Goeker M."/>
        </authorList>
    </citation>
    <scope>NUCLEOTIDE SEQUENCE [LARGE SCALE GENOMIC DNA]</scope>
    <source>
        <strain evidence="11 12">DSM 28323</strain>
    </source>
</reference>
<evidence type="ECO:0000256" key="2">
    <source>
        <dbReference type="ARBA" id="ARBA00006555"/>
    </source>
</evidence>
<organism evidence="11 12">
    <name type="scientific">Sediminibacterium goheungense</name>
    <dbReference type="NCBI Taxonomy" id="1086393"/>
    <lineage>
        <taxon>Bacteria</taxon>
        <taxon>Pseudomonadati</taxon>
        <taxon>Bacteroidota</taxon>
        <taxon>Chitinophagia</taxon>
        <taxon>Chitinophagales</taxon>
        <taxon>Chitinophagaceae</taxon>
        <taxon>Sediminibacterium</taxon>
    </lineage>
</organism>
<comment type="similarity">
    <text evidence="2">Belongs to the TonB family.</text>
</comment>
<keyword evidence="3" id="KW-0813">Transport</keyword>
<keyword evidence="8" id="KW-1133">Transmembrane helix</keyword>
<evidence type="ECO:0000256" key="9">
    <source>
        <dbReference type="ARBA" id="ARBA00023136"/>
    </source>
</evidence>
<gene>
    <name evidence="11" type="ORF">BC659_3184</name>
</gene>
<dbReference type="PROSITE" id="PS51257">
    <property type="entry name" value="PROKAR_LIPOPROTEIN"/>
    <property type="match status" value="1"/>
</dbReference>
<keyword evidence="12" id="KW-1185">Reference proteome</keyword>
<evidence type="ECO:0000256" key="6">
    <source>
        <dbReference type="ARBA" id="ARBA00022692"/>
    </source>
</evidence>
<evidence type="ECO:0000313" key="12">
    <source>
        <dbReference type="Proteomes" id="UP000295741"/>
    </source>
</evidence>
<keyword evidence="5" id="KW-0997">Cell inner membrane</keyword>
<protein>
    <submittedName>
        <fullName evidence="11">TonB family protein</fullName>
    </submittedName>
</protein>
<evidence type="ECO:0000256" key="3">
    <source>
        <dbReference type="ARBA" id="ARBA00022448"/>
    </source>
</evidence>
<accession>A0A4V3C4A0</accession>
<keyword evidence="9" id="KW-0472">Membrane</keyword>
<sequence length="211" mass="23647">MLYQIKVKYPIIMKTSLYLMIMMTGILSFQACKTGKNPDELQKDSLTADSLKKAEAAASKVTTTVITTGKAIANPAKKNGRWEIIVERNRQWEEDYARMMLEKDQLGIYYRTEVKPSYPGGEKALAKFIQENIVYPETALENGVEGEVMVGFAVDERGVIYTPVIKGDRAGFGLDEAATAVVSKMPVWNPGQIKGQNVKSYFSLPIKFRIY</sequence>
<comment type="caution">
    <text evidence="11">The sequence shown here is derived from an EMBL/GenBank/DDBJ whole genome shotgun (WGS) entry which is preliminary data.</text>
</comment>
<feature type="domain" description="TonB C-terminal" evidence="10">
    <location>
        <begin position="120"/>
        <end position="211"/>
    </location>
</feature>
<evidence type="ECO:0000313" key="11">
    <source>
        <dbReference type="EMBL" id="TDO25168.1"/>
    </source>
</evidence>
<dbReference type="InterPro" id="IPR051045">
    <property type="entry name" value="TonB-dependent_transducer"/>
</dbReference>
<name>A0A4V3C4A0_9BACT</name>
<dbReference type="PANTHER" id="PTHR33446:SF2">
    <property type="entry name" value="PROTEIN TONB"/>
    <property type="match status" value="1"/>
</dbReference>
<dbReference type="InterPro" id="IPR037682">
    <property type="entry name" value="TonB_C"/>
</dbReference>
<dbReference type="GO" id="GO:0015031">
    <property type="term" value="P:protein transport"/>
    <property type="evidence" value="ECO:0007669"/>
    <property type="project" value="UniProtKB-KW"/>
</dbReference>
<evidence type="ECO:0000259" key="10">
    <source>
        <dbReference type="PROSITE" id="PS52015"/>
    </source>
</evidence>
<dbReference type="PANTHER" id="PTHR33446">
    <property type="entry name" value="PROTEIN TONB-RELATED"/>
    <property type="match status" value="1"/>
</dbReference>
<proteinExistence type="inferred from homology"/>
<keyword evidence="4" id="KW-1003">Cell membrane</keyword>
<dbReference type="AlphaFoldDB" id="A0A4V3C4A0"/>
<evidence type="ECO:0000256" key="7">
    <source>
        <dbReference type="ARBA" id="ARBA00022927"/>
    </source>
</evidence>
<keyword evidence="6" id="KW-0812">Transmembrane</keyword>
<dbReference type="NCBIfam" id="TIGR01352">
    <property type="entry name" value="tonB_Cterm"/>
    <property type="match status" value="1"/>
</dbReference>
<dbReference type="GO" id="GO:0055085">
    <property type="term" value="P:transmembrane transport"/>
    <property type="evidence" value="ECO:0007669"/>
    <property type="project" value="InterPro"/>
</dbReference>
<dbReference type="SUPFAM" id="SSF74653">
    <property type="entry name" value="TolA/TonB C-terminal domain"/>
    <property type="match status" value="1"/>
</dbReference>
<dbReference type="GO" id="GO:0031992">
    <property type="term" value="F:energy transducer activity"/>
    <property type="evidence" value="ECO:0007669"/>
    <property type="project" value="TreeGrafter"/>
</dbReference>
<evidence type="ECO:0000256" key="8">
    <source>
        <dbReference type="ARBA" id="ARBA00022989"/>
    </source>
</evidence>
<dbReference type="InterPro" id="IPR006260">
    <property type="entry name" value="TonB/TolA_C"/>
</dbReference>
<dbReference type="Gene3D" id="3.30.1150.10">
    <property type="match status" value="1"/>
</dbReference>
<dbReference type="PROSITE" id="PS52015">
    <property type="entry name" value="TONB_CTD"/>
    <property type="match status" value="1"/>
</dbReference>
<dbReference type="GO" id="GO:0098797">
    <property type="term" value="C:plasma membrane protein complex"/>
    <property type="evidence" value="ECO:0007669"/>
    <property type="project" value="TreeGrafter"/>
</dbReference>
<dbReference type="EMBL" id="SNWP01000014">
    <property type="protein sequence ID" value="TDO25168.1"/>
    <property type="molecule type" value="Genomic_DNA"/>
</dbReference>
<evidence type="ECO:0000256" key="4">
    <source>
        <dbReference type="ARBA" id="ARBA00022475"/>
    </source>
</evidence>
<keyword evidence="7" id="KW-0653">Protein transport</keyword>
<comment type="subcellular location">
    <subcellularLocation>
        <location evidence="1">Cell inner membrane</location>
        <topology evidence="1">Single-pass membrane protein</topology>
        <orientation evidence="1">Periplasmic side</orientation>
    </subcellularLocation>
</comment>
<dbReference type="Proteomes" id="UP000295741">
    <property type="component" value="Unassembled WGS sequence"/>
</dbReference>
<dbReference type="Pfam" id="PF03544">
    <property type="entry name" value="TonB_C"/>
    <property type="match status" value="1"/>
</dbReference>